<keyword evidence="5" id="KW-0479">Metal-binding</keyword>
<dbReference type="CDD" id="cd08662">
    <property type="entry name" value="M13"/>
    <property type="match status" value="1"/>
</dbReference>
<evidence type="ECO:0000256" key="8">
    <source>
        <dbReference type="ARBA" id="ARBA00022968"/>
    </source>
</evidence>
<feature type="domain" description="Peptidase M13 C-terminal" evidence="14">
    <location>
        <begin position="608"/>
        <end position="818"/>
    </location>
</feature>
<dbReference type="PROSITE" id="PS51885">
    <property type="entry name" value="NEPRILYSIN"/>
    <property type="match status" value="1"/>
</dbReference>
<keyword evidence="12" id="KW-0175">Coiled coil</keyword>
<dbReference type="InterPro" id="IPR000718">
    <property type="entry name" value="Peptidase_M13"/>
</dbReference>
<sequence length="819" mass="96003">MLCNCRIVSLIIVLLLSSIKSDEFSDYENTLLNNEDTRYDNIPNQNSNQHGKCISHNLENEAIEERGMIMKEAQTSFIPYCRHENLANNGQDLKFDPLLSDLKKRNRRMADVINALHFESMHTLTPDQIRSSQANIMKRYMDTTVNPCNDFYSYACGNWAKHNSIPSDKIAYDTFEILRESLDKALKDLLSDEKEERKKIKRNKRTHDKRLRRHEKNAEMKAKNLFQSCMNYDQIEKRNIEPLKELLESLGGWPLLDKNWDEKNFDWLELVANLRRFNNDILIMQYVGADIHNSNLNVIQFDQTTLGLPTRDYFLKTVNEKYLNSYRNFITQTINLLGVEHFEAKDRADEIIEFETNLAKIMSAQEDRTNISELYHNITLAELSKEIPGIDWIRYLTIVQERVVDSNEVVIMFAKHYMQELVKLIDNTEPANVANYLVWRFVRHRINNLDNRFLEVKQKFYQECFGREKSPERWKQCISQVNSNMGMAVGALFVRKYFDENSKLDTLTMVRELQISFREILNETDWIDEVTKTTTIKKLDNMSLKIGFPDFIISRHKLDEKYSALHIHPDKYFENTLNVLKYINKEEQKKVGQHVNKTIWQTYPAIVNAFYSRSKNQIMFPAGILQPPFYHRYFPKSINYGGIGVVIGHECTHGFDDKGRLFDKDGNLNKVWSDYSIKQFREKAKCLIKQFNKYTLTEIGQSIDGETTQGENIADGGGLNQAYRAYTRWLNNQRDPKVLEHEVFPELNLTSKQLFFLNFGQVWCGEIREEANKNKMKTAVHSPGRFRVIGALSNFDEFSKEFNCPIGSPMNPQNKCKVW</sequence>
<evidence type="ECO:0000313" key="16">
    <source>
        <dbReference type="EMBL" id="CAG9809844.1"/>
    </source>
</evidence>
<evidence type="ECO:0000256" key="3">
    <source>
        <dbReference type="ARBA" id="ARBA00007357"/>
    </source>
</evidence>
<evidence type="ECO:0000256" key="7">
    <source>
        <dbReference type="ARBA" id="ARBA00022833"/>
    </source>
</evidence>
<keyword evidence="17" id="KW-1185">Reference proteome</keyword>
<evidence type="ECO:0000256" key="2">
    <source>
        <dbReference type="ARBA" id="ARBA00004401"/>
    </source>
</evidence>
<dbReference type="Pfam" id="PF01431">
    <property type="entry name" value="Peptidase_M13"/>
    <property type="match status" value="1"/>
</dbReference>
<evidence type="ECO:0000256" key="1">
    <source>
        <dbReference type="ARBA" id="ARBA00001947"/>
    </source>
</evidence>
<dbReference type="EMBL" id="OU895879">
    <property type="protein sequence ID" value="CAG9809844.1"/>
    <property type="molecule type" value="Genomic_DNA"/>
</dbReference>
<evidence type="ECO:0000256" key="4">
    <source>
        <dbReference type="ARBA" id="ARBA00022670"/>
    </source>
</evidence>
<evidence type="ECO:0000256" key="9">
    <source>
        <dbReference type="ARBA" id="ARBA00023049"/>
    </source>
</evidence>
<dbReference type="InterPro" id="IPR018497">
    <property type="entry name" value="Peptidase_M13_C"/>
</dbReference>
<dbReference type="GO" id="GO:0005886">
    <property type="term" value="C:plasma membrane"/>
    <property type="evidence" value="ECO:0007669"/>
    <property type="project" value="UniProtKB-SubCell"/>
</dbReference>
<evidence type="ECO:0000256" key="11">
    <source>
        <dbReference type="ARBA" id="ARBA00023180"/>
    </source>
</evidence>
<accession>A0A9N9S5D8</accession>
<dbReference type="Gene3D" id="1.10.1380.10">
    <property type="entry name" value="Neutral endopeptidase , domain2"/>
    <property type="match status" value="1"/>
</dbReference>
<dbReference type="PANTHER" id="PTHR11733:SF238">
    <property type="entry name" value="FI07649P-RELATED"/>
    <property type="match status" value="1"/>
</dbReference>
<dbReference type="InterPro" id="IPR008753">
    <property type="entry name" value="Peptidase_M13_N"/>
</dbReference>
<dbReference type="Pfam" id="PF05649">
    <property type="entry name" value="Peptidase_M13_N"/>
    <property type="match status" value="1"/>
</dbReference>
<organism evidence="16 17">
    <name type="scientific">Chironomus riparius</name>
    <dbReference type="NCBI Taxonomy" id="315576"/>
    <lineage>
        <taxon>Eukaryota</taxon>
        <taxon>Metazoa</taxon>
        <taxon>Ecdysozoa</taxon>
        <taxon>Arthropoda</taxon>
        <taxon>Hexapoda</taxon>
        <taxon>Insecta</taxon>
        <taxon>Pterygota</taxon>
        <taxon>Neoptera</taxon>
        <taxon>Endopterygota</taxon>
        <taxon>Diptera</taxon>
        <taxon>Nematocera</taxon>
        <taxon>Chironomoidea</taxon>
        <taxon>Chironomidae</taxon>
        <taxon>Chironominae</taxon>
        <taxon>Chironomus</taxon>
    </lineage>
</organism>
<evidence type="ECO:0000259" key="15">
    <source>
        <dbReference type="Pfam" id="PF05649"/>
    </source>
</evidence>
<protein>
    <submittedName>
        <fullName evidence="16">Uncharacterized protein</fullName>
    </submittedName>
</protein>
<dbReference type="InterPro" id="IPR024079">
    <property type="entry name" value="MetalloPept_cat_dom_sf"/>
</dbReference>
<dbReference type="SUPFAM" id="SSF55486">
    <property type="entry name" value="Metalloproteases ('zincins'), catalytic domain"/>
    <property type="match status" value="1"/>
</dbReference>
<dbReference type="PRINTS" id="PR00786">
    <property type="entry name" value="NEPRILYSIN"/>
</dbReference>
<reference evidence="16" key="1">
    <citation type="submission" date="2022-01" db="EMBL/GenBank/DDBJ databases">
        <authorList>
            <person name="King R."/>
        </authorList>
    </citation>
    <scope>NUCLEOTIDE SEQUENCE</scope>
</reference>
<keyword evidence="8" id="KW-0735">Signal-anchor</keyword>
<evidence type="ECO:0000259" key="14">
    <source>
        <dbReference type="Pfam" id="PF01431"/>
    </source>
</evidence>
<keyword evidence="10" id="KW-1015">Disulfide bond</keyword>
<feature type="domain" description="Peptidase M13 N-terminal" evidence="15">
    <location>
        <begin position="147"/>
        <end position="549"/>
    </location>
</feature>
<dbReference type="GO" id="GO:0046872">
    <property type="term" value="F:metal ion binding"/>
    <property type="evidence" value="ECO:0007669"/>
    <property type="project" value="UniProtKB-KW"/>
</dbReference>
<dbReference type="OrthoDB" id="6475849at2759"/>
<keyword evidence="11" id="KW-0325">Glycoprotein</keyword>
<keyword evidence="8" id="KW-0812">Transmembrane</keyword>
<evidence type="ECO:0000256" key="12">
    <source>
        <dbReference type="SAM" id="Coils"/>
    </source>
</evidence>
<feature type="coiled-coil region" evidence="12">
    <location>
        <begin position="190"/>
        <end position="217"/>
    </location>
</feature>
<proteinExistence type="inferred from homology"/>
<name>A0A9N9S5D8_9DIPT</name>
<dbReference type="GO" id="GO:0004222">
    <property type="term" value="F:metalloendopeptidase activity"/>
    <property type="evidence" value="ECO:0007669"/>
    <property type="project" value="InterPro"/>
</dbReference>
<keyword evidence="13" id="KW-0732">Signal</keyword>
<keyword evidence="7" id="KW-0862">Zinc</keyword>
<evidence type="ECO:0000256" key="13">
    <source>
        <dbReference type="SAM" id="SignalP"/>
    </source>
</evidence>
<feature type="chain" id="PRO_5040227912" evidence="13">
    <location>
        <begin position="22"/>
        <end position="819"/>
    </location>
</feature>
<comment type="cofactor">
    <cofactor evidence="1">
        <name>Zn(2+)</name>
        <dbReference type="ChEBI" id="CHEBI:29105"/>
    </cofactor>
</comment>
<reference evidence="16" key="2">
    <citation type="submission" date="2022-10" db="EMBL/GenBank/DDBJ databases">
        <authorList>
            <consortium name="ENA_rothamsted_submissions"/>
            <consortium name="culmorum"/>
            <person name="King R."/>
        </authorList>
    </citation>
    <scope>NUCLEOTIDE SEQUENCE</scope>
</reference>
<dbReference type="InterPro" id="IPR042089">
    <property type="entry name" value="Peptidase_M13_dom_2"/>
</dbReference>
<feature type="signal peptide" evidence="13">
    <location>
        <begin position="1"/>
        <end position="21"/>
    </location>
</feature>
<evidence type="ECO:0000256" key="6">
    <source>
        <dbReference type="ARBA" id="ARBA00022801"/>
    </source>
</evidence>
<comment type="similarity">
    <text evidence="3">Belongs to the peptidase M13 family.</text>
</comment>
<dbReference type="AlphaFoldDB" id="A0A9N9S5D8"/>
<keyword evidence="4" id="KW-0645">Protease</keyword>
<gene>
    <name evidence="16" type="ORF">CHIRRI_LOCUS12664</name>
</gene>
<dbReference type="FunFam" id="3.40.390.10:FF:000076">
    <property type="entry name" value="membrane metallo-endopeptidase-like 1"/>
    <property type="match status" value="1"/>
</dbReference>
<comment type="subcellular location">
    <subcellularLocation>
        <location evidence="2">Cell membrane</location>
        <topology evidence="2">Single-pass type II membrane protein</topology>
    </subcellularLocation>
</comment>
<keyword evidence="6" id="KW-0378">Hydrolase</keyword>
<evidence type="ECO:0000256" key="5">
    <source>
        <dbReference type="ARBA" id="ARBA00022723"/>
    </source>
</evidence>
<dbReference type="Gene3D" id="3.40.390.10">
    <property type="entry name" value="Collagenase (Catalytic Domain)"/>
    <property type="match status" value="1"/>
</dbReference>
<evidence type="ECO:0000313" key="17">
    <source>
        <dbReference type="Proteomes" id="UP001153620"/>
    </source>
</evidence>
<dbReference type="PANTHER" id="PTHR11733">
    <property type="entry name" value="ZINC METALLOPROTEASE FAMILY M13 NEPRILYSIN-RELATED"/>
    <property type="match status" value="1"/>
</dbReference>
<dbReference type="GO" id="GO:0016485">
    <property type="term" value="P:protein processing"/>
    <property type="evidence" value="ECO:0007669"/>
    <property type="project" value="TreeGrafter"/>
</dbReference>
<evidence type="ECO:0000256" key="10">
    <source>
        <dbReference type="ARBA" id="ARBA00023157"/>
    </source>
</evidence>
<keyword evidence="9" id="KW-0482">Metalloprotease</keyword>
<dbReference type="Proteomes" id="UP001153620">
    <property type="component" value="Chromosome 3"/>
</dbReference>